<keyword evidence="1" id="KW-0812">Transmembrane</keyword>
<evidence type="ECO:0000313" key="3">
    <source>
        <dbReference type="Proteomes" id="UP000019464"/>
    </source>
</evidence>
<protein>
    <submittedName>
        <fullName evidence="2">General secretion pathway protein J</fullName>
    </submittedName>
</protein>
<keyword evidence="3" id="KW-1185">Reference proteome</keyword>
<evidence type="ECO:0000256" key="1">
    <source>
        <dbReference type="SAM" id="Phobius"/>
    </source>
</evidence>
<feature type="transmembrane region" description="Helical" evidence="1">
    <location>
        <begin position="12"/>
        <end position="36"/>
    </location>
</feature>
<dbReference type="RefSeq" id="WP_036508786.1">
    <property type="nucleotide sequence ID" value="NZ_AONB01000004.1"/>
</dbReference>
<evidence type="ECO:0000313" key="2">
    <source>
        <dbReference type="EMBL" id="EXJ11794.1"/>
    </source>
</evidence>
<dbReference type="NCBIfam" id="TIGR02532">
    <property type="entry name" value="IV_pilin_GFxxxE"/>
    <property type="match status" value="1"/>
</dbReference>
<dbReference type="Pfam" id="PF07963">
    <property type="entry name" value="N_methyl"/>
    <property type="match status" value="1"/>
</dbReference>
<keyword evidence="1" id="KW-0472">Membrane</keyword>
<dbReference type="EMBL" id="AONB01000004">
    <property type="protein sequence ID" value="EXJ11794.1"/>
    <property type="molecule type" value="Genomic_DNA"/>
</dbReference>
<gene>
    <name evidence="2" type="ORF">D791_01167</name>
</gene>
<reference evidence="3" key="1">
    <citation type="submission" date="2012-11" db="EMBL/GenBank/DDBJ databases">
        <authorList>
            <person name="Singh A."/>
            <person name="Pinnaka A.K."/>
            <person name="Vaidya B."/>
        </authorList>
    </citation>
    <scope>NUCLEOTIDE SEQUENCE [LARGE SCALE GENOMIC DNA]</scope>
    <source>
        <strain evidence="3">AK23</strain>
    </source>
</reference>
<dbReference type="InterPro" id="IPR045584">
    <property type="entry name" value="Pilin-like"/>
</dbReference>
<dbReference type="STRING" id="1229521.D791_01167"/>
<dbReference type="Proteomes" id="UP000019464">
    <property type="component" value="Unassembled WGS sequence"/>
</dbReference>
<keyword evidence="1" id="KW-1133">Transmembrane helix</keyword>
<accession>W9UXJ2</accession>
<comment type="caution">
    <text evidence="2">The sequence shown here is derived from an EMBL/GenBank/DDBJ whole genome shotgun (WGS) entry which is preliminary data.</text>
</comment>
<dbReference type="InterPro" id="IPR012902">
    <property type="entry name" value="N_methyl_site"/>
</dbReference>
<name>W9UXJ2_9GAMM</name>
<dbReference type="PATRIC" id="fig|1229521.3.peg.1171"/>
<sequence>MHLTRRRIQVGFTLLEVLVSLVLLSLIMTVSVSALFTLNQSSKRINQTSTSLDEMRLVSAFMREKLTLAQFPRGNASLFQSSLPLTGKSDSLVLLSVMRAHQDQGGLHVMRFRLTQDKGLVFEWLPYVPQRVEIDWAHANALSLLPQVKRFNLLYEDADGQVSSQWHSLEKLPTFITVSIEEPERSWPAIRVRVLGAYG</sequence>
<dbReference type="SUPFAM" id="SSF54523">
    <property type="entry name" value="Pili subunits"/>
    <property type="match status" value="1"/>
</dbReference>
<organism evidence="2 3">
    <name type="scientific">Nitrincola nitratireducens</name>
    <dbReference type="NCBI Taxonomy" id="1229521"/>
    <lineage>
        <taxon>Bacteria</taxon>
        <taxon>Pseudomonadati</taxon>
        <taxon>Pseudomonadota</taxon>
        <taxon>Gammaproteobacteria</taxon>
        <taxon>Oceanospirillales</taxon>
        <taxon>Oceanospirillaceae</taxon>
        <taxon>Nitrincola</taxon>
    </lineage>
</organism>
<reference evidence="2 3" key="2">
    <citation type="journal article" date="2015" name="Syst. Appl. Microbiol.">
        <title>Nitrincola nitratireducens sp. nov. isolated from a haloalkaline crater lake.</title>
        <authorList>
            <person name="Singh A."/>
            <person name="Vaidya B."/>
            <person name="Tanuku N.R."/>
            <person name="Pinnaka A.K."/>
        </authorList>
    </citation>
    <scope>NUCLEOTIDE SEQUENCE [LARGE SCALE GENOMIC DNA]</scope>
    <source>
        <strain evidence="2 3">AK23</strain>
    </source>
</reference>
<proteinExistence type="predicted"/>
<dbReference type="OrthoDB" id="5801210at2"/>
<dbReference type="AlphaFoldDB" id="W9UXJ2"/>